<dbReference type="GO" id="GO:0050661">
    <property type="term" value="F:NADP binding"/>
    <property type="evidence" value="ECO:0007669"/>
    <property type="project" value="InterPro"/>
</dbReference>
<evidence type="ECO:0000256" key="1">
    <source>
        <dbReference type="ARBA" id="ARBA00001974"/>
    </source>
</evidence>
<comment type="caution">
    <text evidence="8">The sequence shown here is derived from an EMBL/GenBank/DDBJ whole genome shotgun (WGS) entry which is preliminary data.</text>
</comment>
<dbReference type="GeneID" id="19200131"/>
<dbReference type="RefSeq" id="XP_007772070.1">
    <property type="nucleotide sequence ID" value="XM_007773880.1"/>
</dbReference>
<evidence type="ECO:0000256" key="5">
    <source>
        <dbReference type="ARBA" id="ARBA00022857"/>
    </source>
</evidence>
<dbReference type="GO" id="GO:0004499">
    <property type="term" value="F:N,N-dimethylaniline monooxygenase activity"/>
    <property type="evidence" value="ECO:0007669"/>
    <property type="project" value="InterPro"/>
</dbReference>
<evidence type="ECO:0000313" key="9">
    <source>
        <dbReference type="Proteomes" id="UP000053558"/>
    </source>
</evidence>
<keyword evidence="3" id="KW-0285">Flavoprotein</keyword>
<dbReference type="OrthoDB" id="66881at2759"/>
<keyword evidence="4" id="KW-0274">FAD</keyword>
<gene>
    <name evidence="8" type="ORF">CONPUDRAFT_128651</name>
</gene>
<evidence type="ECO:0000256" key="6">
    <source>
        <dbReference type="ARBA" id="ARBA00023002"/>
    </source>
</evidence>
<accession>A0A5M3MEP7</accession>
<dbReference type="InterPro" id="IPR050775">
    <property type="entry name" value="FAD-binding_Monooxygenases"/>
</dbReference>
<organism evidence="8 9">
    <name type="scientific">Coniophora puteana (strain RWD-64-598)</name>
    <name type="common">Brown rot fungus</name>
    <dbReference type="NCBI Taxonomy" id="741705"/>
    <lineage>
        <taxon>Eukaryota</taxon>
        <taxon>Fungi</taxon>
        <taxon>Dikarya</taxon>
        <taxon>Basidiomycota</taxon>
        <taxon>Agaricomycotina</taxon>
        <taxon>Agaricomycetes</taxon>
        <taxon>Agaricomycetidae</taxon>
        <taxon>Boletales</taxon>
        <taxon>Coniophorineae</taxon>
        <taxon>Coniophoraceae</taxon>
        <taxon>Coniophora</taxon>
    </lineage>
</organism>
<dbReference type="KEGG" id="cput:CONPUDRAFT_128651"/>
<comment type="similarity">
    <text evidence="2">Belongs to the FAD-binding monooxygenase family.</text>
</comment>
<sequence length="543" mass="62037">MSAETYDVIIVGAGFSGMYSLFKLTKASFRCKLIEAGSDFGGTWYWNTYPGARVDTPIPGYEFSLEDLWKEWTWPEMYPNGEDLRTYFNYVDRKLGLREHCLFNSTVKSAHWDDDLHMWDVKSEGVAGVYEARSRHVIFALGTSCEPYIPNIKGLNQFSGKPMHTARWPKEGLDTQGKRVGLIGTGASGVQIVQEVGPKADKLTVFHRTPNLAVPMRQRLLQAQDQTLAKSTYLDFHQRLRETFAGYSYDRNGRKTREDTDEQREAFYEEQWSLGGFRLLVGGYTDILSSKDANDLLYQFWRRKVSERIGDEKKRAILAPEIPPHPIGAKRISLEQNYWEVMSRDNVDLVDVNEEPIVEVTKNGIRTTKRKYELDVLVLATGFDAFTGSFFRIDIRGEEGRAIQEHWKDGVQSQFGLAIDKFPNLWFMYGPHTPGAFATMPVVAEIQGDWFLNTFEYLRREEITKFVAKTAAAEAYSKHVTDLAPPLLLQADSWYVGANVPGKRRQVYHYMGGMAAYIGELEEEARQAYPSFEKSSLRTTRGV</sequence>
<dbReference type="GO" id="GO:0050660">
    <property type="term" value="F:flavin adenine dinucleotide binding"/>
    <property type="evidence" value="ECO:0007669"/>
    <property type="project" value="InterPro"/>
</dbReference>
<dbReference type="AlphaFoldDB" id="A0A5M3MEP7"/>
<dbReference type="EMBL" id="JH711583">
    <property type="protein sequence ID" value="EIW77698.1"/>
    <property type="molecule type" value="Genomic_DNA"/>
</dbReference>
<protein>
    <submittedName>
        <fullName evidence="8">Cyclohexanone monooxygenase</fullName>
    </submittedName>
</protein>
<reference evidence="9" key="1">
    <citation type="journal article" date="2012" name="Science">
        <title>The Paleozoic origin of enzymatic lignin decomposition reconstructed from 31 fungal genomes.</title>
        <authorList>
            <person name="Floudas D."/>
            <person name="Binder M."/>
            <person name="Riley R."/>
            <person name="Barry K."/>
            <person name="Blanchette R.A."/>
            <person name="Henrissat B."/>
            <person name="Martinez A.T."/>
            <person name="Otillar R."/>
            <person name="Spatafora J.W."/>
            <person name="Yadav J.S."/>
            <person name="Aerts A."/>
            <person name="Benoit I."/>
            <person name="Boyd A."/>
            <person name="Carlson A."/>
            <person name="Copeland A."/>
            <person name="Coutinho P.M."/>
            <person name="de Vries R.P."/>
            <person name="Ferreira P."/>
            <person name="Findley K."/>
            <person name="Foster B."/>
            <person name="Gaskell J."/>
            <person name="Glotzer D."/>
            <person name="Gorecki P."/>
            <person name="Heitman J."/>
            <person name="Hesse C."/>
            <person name="Hori C."/>
            <person name="Igarashi K."/>
            <person name="Jurgens J.A."/>
            <person name="Kallen N."/>
            <person name="Kersten P."/>
            <person name="Kohler A."/>
            <person name="Kuees U."/>
            <person name="Kumar T.K.A."/>
            <person name="Kuo A."/>
            <person name="LaButti K."/>
            <person name="Larrondo L.F."/>
            <person name="Lindquist E."/>
            <person name="Ling A."/>
            <person name="Lombard V."/>
            <person name="Lucas S."/>
            <person name="Lundell T."/>
            <person name="Martin R."/>
            <person name="McLaughlin D.J."/>
            <person name="Morgenstern I."/>
            <person name="Morin E."/>
            <person name="Murat C."/>
            <person name="Nagy L.G."/>
            <person name="Nolan M."/>
            <person name="Ohm R.A."/>
            <person name="Patyshakuliyeva A."/>
            <person name="Rokas A."/>
            <person name="Ruiz-Duenas F.J."/>
            <person name="Sabat G."/>
            <person name="Salamov A."/>
            <person name="Samejima M."/>
            <person name="Schmutz J."/>
            <person name="Slot J.C."/>
            <person name="St John F."/>
            <person name="Stenlid J."/>
            <person name="Sun H."/>
            <person name="Sun S."/>
            <person name="Syed K."/>
            <person name="Tsang A."/>
            <person name="Wiebenga A."/>
            <person name="Young D."/>
            <person name="Pisabarro A."/>
            <person name="Eastwood D.C."/>
            <person name="Martin F."/>
            <person name="Cullen D."/>
            <person name="Grigoriev I.V."/>
            <person name="Hibbett D.S."/>
        </authorList>
    </citation>
    <scope>NUCLEOTIDE SEQUENCE [LARGE SCALE GENOMIC DNA]</scope>
    <source>
        <strain evidence="9">RWD-64-598 SS2</strain>
    </source>
</reference>
<dbReference type="Proteomes" id="UP000053558">
    <property type="component" value="Unassembled WGS sequence"/>
</dbReference>
<evidence type="ECO:0000256" key="4">
    <source>
        <dbReference type="ARBA" id="ARBA00022827"/>
    </source>
</evidence>
<evidence type="ECO:0000256" key="3">
    <source>
        <dbReference type="ARBA" id="ARBA00022630"/>
    </source>
</evidence>
<dbReference type="Gene3D" id="3.50.50.60">
    <property type="entry name" value="FAD/NAD(P)-binding domain"/>
    <property type="match status" value="2"/>
</dbReference>
<keyword evidence="5" id="KW-0521">NADP</keyword>
<proteinExistence type="inferred from homology"/>
<evidence type="ECO:0000256" key="7">
    <source>
        <dbReference type="ARBA" id="ARBA00023033"/>
    </source>
</evidence>
<dbReference type="InterPro" id="IPR036188">
    <property type="entry name" value="FAD/NAD-bd_sf"/>
</dbReference>
<name>A0A5M3MEP7_CONPW</name>
<dbReference type="Pfam" id="PF00743">
    <property type="entry name" value="FMO-like"/>
    <property type="match status" value="1"/>
</dbReference>
<evidence type="ECO:0000313" key="8">
    <source>
        <dbReference type="EMBL" id="EIW77698.1"/>
    </source>
</evidence>
<keyword evidence="7 8" id="KW-0503">Monooxygenase</keyword>
<dbReference type="InterPro" id="IPR020946">
    <property type="entry name" value="Flavin_mOase-like"/>
</dbReference>
<dbReference type="PANTHER" id="PTHR43098:SF3">
    <property type="entry name" value="L-ORNITHINE N(5)-MONOOXYGENASE-RELATED"/>
    <property type="match status" value="1"/>
</dbReference>
<comment type="cofactor">
    <cofactor evidence="1">
        <name>FAD</name>
        <dbReference type="ChEBI" id="CHEBI:57692"/>
    </cofactor>
</comment>
<evidence type="ECO:0000256" key="2">
    <source>
        <dbReference type="ARBA" id="ARBA00010139"/>
    </source>
</evidence>
<dbReference type="PANTHER" id="PTHR43098">
    <property type="entry name" value="L-ORNITHINE N(5)-MONOOXYGENASE-RELATED"/>
    <property type="match status" value="1"/>
</dbReference>
<keyword evidence="9" id="KW-1185">Reference proteome</keyword>
<dbReference type="SUPFAM" id="SSF51905">
    <property type="entry name" value="FAD/NAD(P)-binding domain"/>
    <property type="match status" value="1"/>
</dbReference>
<keyword evidence="6" id="KW-0560">Oxidoreductase</keyword>